<feature type="binding site" evidence="13">
    <location>
        <position position="35"/>
    </location>
    <ligand>
        <name>NADPH</name>
        <dbReference type="ChEBI" id="CHEBI:57783"/>
    </ligand>
</feature>
<keyword evidence="6 13" id="KW-0443">Lipid metabolism</keyword>
<gene>
    <name evidence="13 20" type="primary">gpsA</name>
    <name evidence="20" type="ORF">Pan189_07430</name>
</gene>
<dbReference type="Proteomes" id="UP000317318">
    <property type="component" value="Chromosome"/>
</dbReference>
<feature type="binding site" evidence="16">
    <location>
        <position position="279"/>
    </location>
    <ligand>
        <name>NAD(+)</name>
        <dbReference type="ChEBI" id="CHEBI:57540"/>
    </ligand>
</feature>
<comment type="function">
    <text evidence="13">Catalyzes the reduction of the glycolytic intermediate dihydroxyacetone phosphate (DHAP) to sn-glycerol 3-phosphate (G3P), the key precursor for phospholipid synthesis.</text>
</comment>
<comment type="caution">
    <text evidence="13">Lacks conserved residue(s) required for the propagation of feature annotation.</text>
</comment>
<evidence type="ECO:0000256" key="10">
    <source>
        <dbReference type="ARBA" id="ARBA00066687"/>
    </source>
</evidence>
<keyword evidence="21" id="KW-1185">Reference proteome</keyword>
<dbReference type="AlphaFoldDB" id="A0A517QXQ7"/>
<comment type="pathway">
    <text evidence="13">Membrane lipid metabolism; glycerophospholipid metabolism.</text>
</comment>
<feature type="binding site" evidence="13">
    <location>
        <position position="109"/>
    </location>
    <ligand>
        <name>sn-glycerol 3-phosphate</name>
        <dbReference type="ChEBI" id="CHEBI:57597"/>
    </ligand>
</feature>
<reference evidence="20 21" key="1">
    <citation type="submission" date="2019-02" db="EMBL/GenBank/DDBJ databases">
        <title>Deep-cultivation of Planctomycetes and their phenomic and genomic characterization uncovers novel biology.</title>
        <authorList>
            <person name="Wiegand S."/>
            <person name="Jogler M."/>
            <person name="Boedeker C."/>
            <person name="Pinto D."/>
            <person name="Vollmers J."/>
            <person name="Rivas-Marin E."/>
            <person name="Kohn T."/>
            <person name="Peeters S.H."/>
            <person name="Heuer A."/>
            <person name="Rast P."/>
            <person name="Oberbeckmann S."/>
            <person name="Bunk B."/>
            <person name="Jeske O."/>
            <person name="Meyerdierks A."/>
            <person name="Storesund J.E."/>
            <person name="Kallscheuer N."/>
            <person name="Luecker S."/>
            <person name="Lage O.M."/>
            <person name="Pohl T."/>
            <person name="Merkel B.J."/>
            <person name="Hornburger P."/>
            <person name="Mueller R.-W."/>
            <person name="Bruemmer F."/>
            <person name="Labrenz M."/>
            <person name="Spormann A.M."/>
            <person name="Op den Camp H."/>
            <person name="Overmann J."/>
            <person name="Amann R."/>
            <person name="Jetten M.S.M."/>
            <person name="Mascher T."/>
            <person name="Medema M.H."/>
            <person name="Devos D.P."/>
            <person name="Kaster A.-K."/>
            <person name="Ovreas L."/>
            <person name="Rohde M."/>
            <person name="Galperin M.Y."/>
            <person name="Jogler C."/>
        </authorList>
    </citation>
    <scope>NUCLEOTIDE SEQUENCE [LARGE SCALE GENOMIC DNA]</scope>
    <source>
        <strain evidence="20 21">Pan189</strain>
    </source>
</reference>
<dbReference type="GO" id="GO:0006650">
    <property type="term" value="P:glycerophospholipid metabolic process"/>
    <property type="evidence" value="ECO:0007669"/>
    <property type="project" value="UniProtKB-UniRule"/>
</dbReference>
<evidence type="ECO:0000256" key="17">
    <source>
        <dbReference type="RuleBase" id="RU000437"/>
    </source>
</evidence>
<evidence type="ECO:0000256" key="9">
    <source>
        <dbReference type="ARBA" id="ARBA00052716"/>
    </source>
</evidence>
<dbReference type="GO" id="GO:0008654">
    <property type="term" value="P:phospholipid biosynthetic process"/>
    <property type="evidence" value="ECO:0007669"/>
    <property type="project" value="UniProtKB-KW"/>
</dbReference>
<feature type="active site" description="Proton acceptor" evidence="13 14">
    <location>
        <position position="192"/>
    </location>
</feature>
<dbReference type="GO" id="GO:0051287">
    <property type="term" value="F:NAD binding"/>
    <property type="evidence" value="ECO:0007669"/>
    <property type="project" value="InterPro"/>
</dbReference>
<evidence type="ECO:0000313" key="21">
    <source>
        <dbReference type="Proteomes" id="UP000317318"/>
    </source>
</evidence>
<evidence type="ECO:0000256" key="14">
    <source>
        <dbReference type="PIRSR" id="PIRSR000114-1"/>
    </source>
</evidence>
<comment type="similarity">
    <text evidence="1 13 17">Belongs to the NAD-dependent glycerol-3-phosphate dehydrogenase family.</text>
</comment>
<dbReference type="FunFam" id="1.10.1040.10:FF:000001">
    <property type="entry name" value="Glycerol-3-phosphate dehydrogenase [NAD(P)+]"/>
    <property type="match status" value="1"/>
</dbReference>
<dbReference type="InterPro" id="IPR011128">
    <property type="entry name" value="G3P_DH_NAD-dep_N"/>
</dbReference>
<dbReference type="GO" id="GO:0005829">
    <property type="term" value="C:cytosol"/>
    <property type="evidence" value="ECO:0007669"/>
    <property type="project" value="TreeGrafter"/>
</dbReference>
<dbReference type="PIRSF" id="PIRSF000114">
    <property type="entry name" value="Glycerol-3-P_dh"/>
    <property type="match status" value="1"/>
</dbReference>
<dbReference type="GO" id="GO:0141152">
    <property type="term" value="F:glycerol-3-phosphate dehydrogenase (NAD+) activity"/>
    <property type="evidence" value="ECO:0007669"/>
    <property type="project" value="RHEA"/>
</dbReference>
<feature type="binding site" evidence="13">
    <location>
        <position position="137"/>
    </location>
    <ligand>
        <name>sn-glycerol 3-phosphate</name>
        <dbReference type="ChEBI" id="CHEBI:57597"/>
    </ligand>
</feature>
<dbReference type="InterPro" id="IPR036291">
    <property type="entry name" value="NAD(P)-bd_dom_sf"/>
</dbReference>
<comment type="catalytic activity">
    <reaction evidence="13">
        <text>sn-glycerol 3-phosphate + NAD(+) = dihydroxyacetone phosphate + NADH + H(+)</text>
        <dbReference type="Rhea" id="RHEA:11092"/>
        <dbReference type="ChEBI" id="CHEBI:15378"/>
        <dbReference type="ChEBI" id="CHEBI:57540"/>
        <dbReference type="ChEBI" id="CHEBI:57597"/>
        <dbReference type="ChEBI" id="CHEBI:57642"/>
        <dbReference type="ChEBI" id="CHEBI:57945"/>
        <dbReference type="EC" id="1.1.1.94"/>
    </reaction>
</comment>
<dbReference type="Pfam" id="PF07479">
    <property type="entry name" value="NAD_Gly3P_dh_C"/>
    <property type="match status" value="1"/>
</dbReference>
<feature type="binding site" evidence="13">
    <location>
        <position position="139"/>
    </location>
    <ligand>
        <name>sn-glycerol 3-phosphate</name>
        <dbReference type="ChEBI" id="CHEBI:57597"/>
    </ligand>
</feature>
<keyword evidence="3 13" id="KW-0521">NADP</keyword>
<comment type="catalytic activity">
    <reaction evidence="9">
        <text>sn-glycerol 3-phosphate + NADP(+) = dihydroxyacetone phosphate + NADPH + H(+)</text>
        <dbReference type="Rhea" id="RHEA:11096"/>
        <dbReference type="ChEBI" id="CHEBI:15378"/>
        <dbReference type="ChEBI" id="CHEBI:57597"/>
        <dbReference type="ChEBI" id="CHEBI:57642"/>
        <dbReference type="ChEBI" id="CHEBI:57783"/>
        <dbReference type="ChEBI" id="CHEBI:58349"/>
        <dbReference type="EC" id="1.1.1.94"/>
    </reaction>
    <physiologicalReaction direction="right-to-left" evidence="9">
        <dbReference type="Rhea" id="RHEA:11098"/>
    </physiologicalReaction>
</comment>
<proteinExistence type="inferred from homology"/>
<dbReference type="EMBL" id="CP036268">
    <property type="protein sequence ID" value="QDT36387.1"/>
    <property type="molecule type" value="Genomic_DNA"/>
</dbReference>
<keyword evidence="7 13" id="KW-0594">Phospholipid biosynthesis</keyword>
<evidence type="ECO:0000256" key="11">
    <source>
        <dbReference type="ARBA" id="ARBA00069372"/>
    </source>
</evidence>
<dbReference type="GO" id="GO:0005975">
    <property type="term" value="P:carbohydrate metabolic process"/>
    <property type="evidence" value="ECO:0007669"/>
    <property type="project" value="InterPro"/>
</dbReference>
<name>A0A517QXQ7_9PLAN</name>
<evidence type="ECO:0000256" key="7">
    <source>
        <dbReference type="ARBA" id="ARBA00023209"/>
    </source>
</evidence>
<protein>
    <recommendedName>
        <fullName evidence="11 13">Glycerol-3-phosphate dehydrogenase [NAD(P)+]</fullName>
        <ecNumber evidence="10 13">1.1.1.94</ecNumber>
    </recommendedName>
    <alternativeName>
        <fullName evidence="13">NAD(P)(+)-dependent glycerol-3-phosphate dehydrogenase</fullName>
    </alternativeName>
    <alternativeName>
        <fullName evidence="12 13">NAD(P)H-dependent dihydroxyacetone-phosphate reductase</fullName>
    </alternativeName>
</protein>
<feature type="binding site" evidence="13">
    <location>
        <position position="282"/>
    </location>
    <ligand>
        <name>NADPH</name>
        <dbReference type="ChEBI" id="CHEBI:57783"/>
    </ligand>
</feature>
<feature type="binding site" evidence="16">
    <location>
        <position position="256"/>
    </location>
    <ligand>
        <name>NAD(+)</name>
        <dbReference type="ChEBI" id="CHEBI:57540"/>
    </ligand>
</feature>
<dbReference type="InterPro" id="IPR006168">
    <property type="entry name" value="G3P_DH_NAD-dep"/>
</dbReference>
<dbReference type="InterPro" id="IPR006109">
    <property type="entry name" value="G3P_DH_NAD-dep_C"/>
</dbReference>
<dbReference type="Gene3D" id="1.10.1040.10">
    <property type="entry name" value="N-(1-d-carboxylethyl)-l-norvaline Dehydrogenase, domain 2"/>
    <property type="match status" value="1"/>
</dbReference>
<keyword evidence="5 13" id="KW-0520">NAD</keyword>
<feature type="binding site" evidence="13">
    <location>
        <position position="109"/>
    </location>
    <ligand>
        <name>NADPH</name>
        <dbReference type="ChEBI" id="CHEBI:57783"/>
    </ligand>
</feature>
<feature type="binding site" evidence="13">
    <location>
        <position position="280"/>
    </location>
    <ligand>
        <name>NADPH</name>
        <dbReference type="ChEBI" id="CHEBI:57783"/>
    </ligand>
</feature>
<organism evidence="20 21">
    <name type="scientific">Stratiformator vulcanicus</name>
    <dbReference type="NCBI Taxonomy" id="2527980"/>
    <lineage>
        <taxon>Bacteria</taxon>
        <taxon>Pseudomonadati</taxon>
        <taxon>Planctomycetota</taxon>
        <taxon>Planctomycetia</taxon>
        <taxon>Planctomycetales</taxon>
        <taxon>Planctomycetaceae</taxon>
        <taxon>Stratiformator</taxon>
    </lineage>
</organism>
<evidence type="ECO:0000256" key="5">
    <source>
        <dbReference type="ARBA" id="ARBA00023027"/>
    </source>
</evidence>
<feature type="binding site" evidence="16">
    <location>
        <position position="141"/>
    </location>
    <ligand>
        <name>NAD(+)</name>
        <dbReference type="ChEBI" id="CHEBI:57540"/>
    </ligand>
</feature>
<feature type="binding site" evidence="16">
    <location>
        <position position="86"/>
    </location>
    <ligand>
        <name>NAD(+)</name>
        <dbReference type="ChEBI" id="CHEBI:57540"/>
    </ligand>
</feature>
<evidence type="ECO:0000256" key="12">
    <source>
        <dbReference type="ARBA" id="ARBA00080511"/>
    </source>
</evidence>
<sequence>MATRRIAILGGGAMGTACATVLAENDEVRPVLWVREPELADAMQTSRRNERYLPDVPIPDVVEITSDRAAAVADVAMLVAAVPSQFLSATMKPFAELVSPECPIVSVIKGIEIGTFRRPTEILLQVLGERPVASMCGPSHAEEVGLRLPASVVVAASDDQFAAQVQQDFTTDRFRVYTNPDLVGVEFAGALKNVIAIAAGISDGLGYGDNAKSALITRGLVEIGRFGQSLGADPETFAGLAGIGDLMTTCFSRHSRNRGFGERIGRGETLQQILDSTPKVAEGVPTTRSVHELAVSRGIDLPITREIAAMLFEGKSPLEATDALMNRPVGSE</sequence>
<dbReference type="Gene3D" id="3.40.50.720">
    <property type="entry name" value="NAD(P)-binding Rossmann-like Domain"/>
    <property type="match status" value="1"/>
</dbReference>
<feature type="domain" description="Glycerol-3-phosphate dehydrogenase NAD-dependent N-terminal" evidence="18">
    <location>
        <begin position="6"/>
        <end position="161"/>
    </location>
</feature>
<keyword evidence="13" id="KW-0963">Cytoplasm</keyword>
<dbReference type="SUPFAM" id="SSF48179">
    <property type="entry name" value="6-phosphogluconate dehydrogenase C-terminal domain-like"/>
    <property type="match status" value="1"/>
</dbReference>
<accession>A0A517QXQ7</accession>
<dbReference type="Pfam" id="PF01210">
    <property type="entry name" value="NAD_Gly3P_dh_N"/>
    <property type="match status" value="1"/>
</dbReference>
<dbReference type="PANTHER" id="PTHR11728:SF1">
    <property type="entry name" value="GLYCEROL-3-PHOSPHATE DEHYDROGENASE [NAD(+)] 2, CHLOROPLASTIC"/>
    <property type="match status" value="1"/>
</dbReference>
<feature type="binding site" evidence="13">
    <location>
        <position position="192"/>
    </location>
    <ligand>
        <name>sn-glycerol 3-phosphate</name>
        <dbReference type="ChEBI" id="CHEBI:57597"/>
    </ligand>
</feature>
<evidence type="ECO:0000256" key="3">
    <source>
        <dbReference type="ARBA" id="ARBA00022857"/>
    </source>
</evidence>
<dbReference type="UniPathway" id="UPA00940"/>
<comment type="subcellular location">
    <subcellularLocation>
        <location evidence="13">Cytoplasm</location>
    </subcellularLocation>
</comment>
<keyword evidence="8 13" id="KW-1208">Phospholipid metabolism</keyword>
<feature type="domain" description="Glycerol-3-phosphate dehydrogenase NAD-dependent C-terminal" evidence="19">
    <location>
        <begin position="181"/>
        <end position="321"/>
    </location>
</feature>
<evidence type="ECO:0000256" key="4">
    <source>
        <dbReference type="ARBA" id="ARBA00023002"/>
    </source>
</evidence>
<evidence type="ECO:0000256" key="16">
    <source>
        <dbReference type="PIRSR" id="PIRSR000114-3"/>
    </source>
</evidence>
<evidence type="ECO:0000256" key="6">
    <source>
        <dbReference type="ARBA" id="ARBA00023098"/>
    </source>
</evidence>
<feature type="binding site" evidence="16">
    <location>
        <begin position="10"/>
        <end position="15"/>
    </location>
    <ligand>
        <name>NAD(+)</name>
        <dbReference type="ChEBI" id="CHEBI:57540"/>
    </ligand>
</feature>
<dbReference type="NCBIfam" id="NF000940">
    <property type="entry name" value="PRK00094.1-2"/>
    <property type="match status" value="1"/>
</dbReference>
<dbReference type="InterPro" id="IPR008927">
    <property type="entry name" value="6-PGluconate_DH-like_C_sf"/>
</dbReference>
<keyword evidence="13" id="KW-0547">Nucleotide-binding</keyword>
<dbReference type="GO" id="GO:0141153">
    <property type="term" value="F:glycerol-3-phosphate dehydrogenase (NADP+) activity"/>
    <property type="evidence" value="ECO:0007669"/>
    <property type="project" value="RHEA"/>
</dbReference>
<dbReference type="GO" id="GO:0046168">
    <property type="term" value="P:glycerol-3-phosphate catabolic process"/>
    <property type="evidence" value="ECO:0007669"/>
    <property type="project" value="InterPro"/>
</dbReference>
<evidence type="ECO:0000256" key="13">
    <source>
        <dbReference type="HAMAP-Rule" id="MF_00394"/>
    </source>
</evidence>
<feature type="binding site" evidence="15">
    <location>
        <position position="109"/>
    </location>
    <ligand>
        <name>substrate</name>
    </ligand>
</feature>
<evidence type="ECO:0000256" key="15">
    <source>
        <dbReference type="PIRSR" id="PIRSR000114-2"/>
    </source>
</evidence>
<dbReference type="SUPFAM" id="SSF51735">
    <property type="entry name" value="NAD(P)-binding Rossmann-fold domains"/>
    <property type="match status" value="1"/>
</dbReference>
<dbReference type="PRINTS" id="PR00077">
    <property type="entry name" value="GPDHDRGNASE"/>
</dbReference>
<feature type="binding site" evidence="13">
    <location>
        <position position="245"/>
    </location>
    <ligand>
        <name>sn-glycerol 3-phosphate</name>
        <dbReference type="ChEBI" id="CHEBI:57597"/>
    </ligand>
</feature>
<feature type="binding site" evidence="13">
    <location>
        <position position="256"/>
    </location>
    <ligand>
        <name>NADPH</name>
        <dbReference type="ChEBI" id="CHEBI:57783"/>
    </ligand>
</feature>
<evidence type="ECO:0000259" key="18">
    <source>
        <dbReference type="Pfam" id="PF01210"/>
    </source>
</evidence>
<dbReference type="FunFam" id="3.40.50.720:FF:000019">
    <property type="entry name" value="Glycerol-3-phosphate dehydrogenase [NAD(P)+]"/>
    <property type="match status" value="1"/>
</dbReference>
<dbReference type="PANTHER" id="PTHR11728">
    <property type="entry name" value="GLYCEROL-3-PHOSPHATE DEHYDROGENASE"/>
    <property type="match status" value="1"/>
</dbReference>
<feature type="binding site" evidence="13">
    <location>
        <position position="255"/>
    </location>
    <ligand>
        <name>sn-glycerol 3-phosphate</name>
        <dbReference type="ChEBI" id="CHEBI:57597"/>
    </ligand>
</feature>
<dbReference type="InterPro" id="IPR013328">
    <property type="entry name" value="6PGD_dom2"/>
</dbReference>
<dbReference type="GO" id="GO:0046167">
    <property type="term" value="P:glycerol-3-phosphate biosynthetic process"/>
    <property type="evidence" value="ECO:0007669"/>
    <property type="project" value="UniProtKB-UniRule"/>
</dbReference>
<evidence type="ECO:0000256" key="8">
    <source>
        <dbReference type="ARBA" id="ARBA00023264"/>
    </source>
</evidence>
<feature type="binding site" evidence="13">
    <location>
        <position position="52"/>
    </location>
    <ligand>
        <name>NADPH</name>
        <dbReference type="ChEBI" id="CHEBI:57783"/>
    </ligand>
</feature>
<dbReference type="RefSeq" id="WP_145362595.1">
    <property type="nucleotide sequence ID" value="NZ_CP036268.1"/>
</dbReference>
<keyword evidence="4 13" id="KW-0560">Oxidoreductase</keyword>
<evidence type="ECO:0000256" key="2">
    <source>
        <dbReference type="ARBA" id="ARBA00022516"/>
    </source>
</evidence>
<evidence type="ECO:0000256" key="1">
    <source>
        <dbReference type="ARBA" id="ARBA00011009"/>
    </source>
</evidence>
<dbReference type="PROSITE" id="PS51257">
    <property type="entry name" value="PROKAR_LIPOPROTEIN"/>
    <property type="match status" value="1"/>
</dbReference>
<feature type="binding site" evidence="13">
    <location>
        <position position="141"/>
    </location>
    <ligand>
        <name>NADPH</name>
        <dbReference type="ChEBI" id="CHEBI:57783"/>
    </ligand>
</feature>
<evidence type="ECO:0000259" key="19">
    <source>
        <dbReference type="Pfam" id="PF07479"/>
    </source>
</evidence>
<dbReference type="KEGG" id="svp:Pan189_07430"/>
<dbReference type="PROSITE" id="PS00957">
    <property type="entry name" value="NAD_G3PDH"/>
    <property type="match status" value="1"/>
</dbReference>
<dbReference type="HAMAP" id="MF_00394">
    <property type="entry name" value="NAD_Glyc3P_dehydrog"/>
    <property type="match status" value="1"/>
</dbReference>
<dbReference type="OrthoDB" id="9812273at2"/>
<dbReference type="EC" id="1.1.1.94" evidence="10 13"/>
<keyword evidence="2 13" id="KW-0444">Lipid biosynthesis</keyword>
<feature type="binding site" evidence="13">
    <location>
        <position position="256"/>
    </location>
    <ligand>
        <name>sn-glycerol 3-phosphate</name>
        <dbReference type="ChEBI" id="CHEBI:57597"/>
    </ligand>
</feature>
<feature type="binding site" evidence="13">
    <location>
        <position position="257"/>
    </location>
    <ligand>
        <name>sn-glycerol 3-phosphate</name>
        <dbReference type="ChEBI" id="CHEBI:57597"/>
    </ligand>
</feature>
<feature type="binding site" evidence="15">
    <location>
        <begin position="256"/>
        <end position="257"/>
    </location>
    <ligand>
        <name>substrate</name>
    </ligand>
</feature>
<dbReference type="NCBIfam" id="NF000942">
    <property type="entry name" value="PRK00094.1-4"/>
    <property type="match status" value="1"/>
</dbReference>
<evidence type="ECO:0000313" key="20">
    <source>
        <dbReference type="EMBL" id="QDT36387.1"/>
    </source>
</evidence>